<name>A0A137NTD5_CONC2</name>
<sequence>MKLSNKLLTLIALASAQSQQTTDNIIPTSSTTDSASAPIYTGDILYDGSQTTSSAKLSYVFLSVGHRLYYLNLFL</sequence>
<evidence type="ECO:0000313" key="2">
    <source>
        <dbReference type="EMBL" id="KXN66006.1"/>
    </source>
</evidence>
<feature type="chain" id="PRO_5007294006" evidence="1">
    <location>
        <begin position="19"/>
        <end position="75"/>
    </location>
</feature>
<evidence type="ECO:0000256" key="1">
    <source>
        <dbReference type="SAM" id="SignalP"/>
    </source>
</evidence>
<dbReference type="AlphaFoldDB" id="A0A137NTD5"/>
<feature type="signal peptide" evidence="1">
    <location>
        <begin position="1"/>
        <end position="18"/>
    </location>
</feature>
<reference evidence="2 3" key="1">
    <citation type="journal article" date="2015" name="Genome Biol. Evol.">
        <title>Phylogenomic analyses indicate that early fungi evolved digesting cell walls of algal ancestors of land plants.</title>
        <authorList>
            <person name="Chang Y."/>
            <person name="Wang S."/>
            <person name="Sekimoto S."/>
            <person name="Aerts A.L."/>
            <person name="Choi C."/>
            <person name="Clum A."/>
            <person name="LaButti K.M."/>
            <person name="Lindquist E.A."/>
            <person name="Yee Ngan C."/>
            <person name="Ohm R.A."/>
            <person name="Salamov A.A."/>
            <person name="Grigoriev I.V."/>
            <person name="Spatafora J.W."/>
            <person name="Berbee M.L."/>
        </authorList>
    </citation>
    <scope>NUCLEOTIDE SEQUENCE [LARGE SCALE GENOMIC DNA]</scope>
    <source>
        <strain evidence="2 3">NRRL 28638</strain>
    </source>
</reference>
<gene>
    <name evidence="2" type="ORF">CONCODRAFT_12246</name>
</gene>
<keyword evidence="3" id="KW-1185">Reference proteome</keyword>
<keyword evidence="1" id="KW-0732">Signal</keyword>
<organism evidence="2 3">
    <name type="scientific">Conidiobolus coronatus (strain ATCC 28846 / CBS 209.66 / NRRL 28638)</name>
    <name type="common">Delacroixia coronata</name>
    <dbReference type="NCBI Taxonomy" id="796925"/>
    <lineage>
        <taxon>Eukaryota</taxon>
        <taxon>Fungi</taxon>
        <taxon>Fungi incertae sedis</taxon>
        <taxon>Zoopagomycota</taxon>
        <taxon>Entomophthoromycotina</taxon>
        <taxon>Entomophthoromycetes</taxon>
        <taxon>Entomophthorales</taxon>
        <taxon>Ancylistaceae</taxon>
        <taxon>Conidiobolus</taxon>
    </lineage>
</organism>
<evidence type="ECO:0000313" key="3">
    <source>
        <dbReference type="Proteomes" id="UP000070444"/>
    </source>
</evidence>
<dbReference type="Proteomes" id="UP000070444">
    <property type="component" value="Unassembled WGS sequence"/>
</dbReference>
<dbReference type="EMBL" id="KQ964781">
    <property type="protein sequence ID" value="KXN66006.1"/>
    <property type="molecule type" value="Genomic_DNA"/>
</dbReference>
<accession>A0A137NTD5</accession>
<protein>
    <submittedName>
        <fullName evidence="2">Uncharacterized protein</fullName>
    </submittedName>
</protein>
<proteinExistence type="predicted"/>